<reference evidence="5" key="1">
    <citation type="journal article" date="2013" name="New Phytol.">
        <title>Plant Defensin type 1 (PDF1): protein promiscuity and expression variation within the Arabidopsis genus shed light on zinc tolerance acquisition in Arabidopsis halleri.</title>
        <authorList>
            <person name="Shahzad Z."/>
            <person name="Ranwez V."/>
            <person name="Fizames C."/>
            <person name="Marques L."/>
            <person name="Le Martret B."/>
            <person name="Alassimone J."/>
            <person name="Gode C."/>
            <person name="Lacombe E."/>
            <person name="Castillo T."/>
            <person name="Saumitou-Laprade P."/>
            <person name="Berthomieu P."/>
            <person name="Gosti F."/>
        </authorList>
    </citation>
    <scope>NUCLEOTIDE SEQUENCE</scope>
    <source>
        <tissue evidence="5">Leaves</tissue>
    </source>
</reference>
<dbReference type="PROSITE" id="PS50271">
    <property type="entry name" value="ZF_UBP"/>
    <property type="match status" value="1"/>
</dbReference>
<dbReference type="GO" id="GO:0008270">
    <property type="term" value="F:zinc ion binding"/>
    <property type="evidence" value="ECO:0007669"/>
    <property type="project" value="UniProtKB-KW"/>
</dbReference>
<dbReference type="PANTHER" id="PTHR24007:SF7">
    <property type="entry name" value="BRCA1-ASSOCIATED PROTEIN"/>
    <property type="match status" value="1"/>
</dbReference>
<keyword evidence="1" id="KW-0862">Zinc</keyword>
<sequence length="502" mass="56249">MMMPSTSTIIAGDESVVLPPSVASVSGESSLSDMTQTVHFSSGNPRIGETRGVMHLFSDDAVSSSSSSSNLPIGRNPLVCVLGVPNHMTYTNAQILLIRFDSQESTDTFFHHFRGKQFNSLEEDLCRLLFTLDVQFTGYSGSIDHTQPSTAGPIEQPTCPRDWTKTQVAFSQPCAIILFIVHVFLIGQILLAQFVDIANSNLKIQYVVFAKQRRISGCVLSVGLLAAEGMDCISCNQHRDMSPSHLSQVNHFSSLNTYLRYKEGHARRHWEETEHCYSLELETQRVWDYAGDNYVHRLIQSKTDGKLVELNSHGSLSKDGCGSCEYSDSGMTDALLNSKVDMIISEYNELLQAQLENQKQYFEKLLQNVKEETEQKVSEAASKAISQRLQKLQTRFDRCVKEKQFLEDLNENLVKNKDVWSTKITEMEEREKKAVRAKDEKIQGLEEQLGKLMAQMDGESEVSKRKEVQDATVLPLSTTNTSSSGSGNVIHANKKKNNRKKG</sequence>
<dbReference type="SUPFAM" id="SSF57850">
    <property type="entry name" value="RING/U-box"/>
    <property type="match status" value="1"/>
</dbReference>
<dbReference type="Pfam" id="PF07576">
    <property type="entry name" value="BRAP2"/>
    <property type="match status" value="1"/>
</dbReference>
<dbReference type="GO" id="GO:0007265">
    <property type="term" value="P:Ras protein signal transduction"/>
    <property type="evidence" value="ECO:0007669"/>
    <property type="project" value="TreeGrafter"/>
</dbReference>
<feature type="compositionally biased region" description="Basic residues" evidence="2">
    <location>
        <begin position="492"/>
        <end position="502"/>
    </location>
</feature>
<dbReference type="AlphaFoldDB" id="I0J3H5"/>
<evidence type="ECO:0000256" key="1">
    <source>
        <dbReference type="PROSITE-ProRule" id="PRU00502"/>
    </source>
</evidence>
<name>I0J3H5_ARAHH</name>
<dbReference type="PANTHER" id="PTHR24007">
    <property type="entry name" value="BRCA1-ASSOCIATED PROTEIN"/>
    <property type="match status" value="1"/>
</dbReference>
<organism evidence="5">
    <name type="scientific">Arabidopsis halleri subsp. halleri</name>
    <name type="common">Arabis halleri</name>
    <dbReference type="NCBI Taxonomy" id="81971"/>
    <lineage>
        <taxon>Eukaryota</taxon>
        <taxon>Viridiplantae</taxon>
        <taxon>Streptophyta</taxon>
        <taxon>Embryophyta</taxon>
        <taxon>Tracheophyta</taxon>
        <taxon>Spermatophyta</taxon>
        <taxon>Magnoliopsida</taxon>
        <taxon>eudicotyledons</taxon>
        <taxon>Gunneridae</taxon>
        <taxon>Pentapetalae</taxon>
        <taxon>rosids</taxon>
        <taxon>malvids</taxon>
        <taxon>Brassicales</taxon>
        <taxon>Brassicaceae</taxon>
        <taxon>Camelineae</taxon>
        <taxon>Arabidopsis</taxon>
    </lineage>
</organism>
<keyword evidence="3" id="KW-1133">Transmembrane helix</keyword>
<dbReference type="GO" id="GO:0016567">
    <property type="term" value="P:protein ubiquitination"/>
    <property type="evidence" value="ECO:0007669"/>
    <property type="project" value="TreeGrafter"/>
</dbReference>
<feature type="transmembrane region" description="Helical" evidence="3">
    <location>
        <begin position="175"/>
        <end position="195"/>
    </location>
</feature>
<evidence type="ECO:0000256" key="3">
    <source>
        <dbReference type="SAM" id="Phobius"/>
    </source>
</evidence>
<keyword evidence="1" id="KW-0479">Metal-binding</keyword>
<proteinExistence type="predicted"/>
<dbReference type="Pfam" id="PF02148">
    <property type="entry name" value="zf-UBP"/>
    <property type="match status" value="1"/>
</dbReference>
<dbReference type="InterPro" id="IPR013083">
    <property type="entry name" value="Znf_RING/FYVE/PHD"/>
</dbReference>
<accession>I0J3H5</accession>
<dbReference type="GO" id="GO:0061630">
    <property type="term" value="F:ubiquitin protein ligase activity"/>
    <property type="evidence" value="ECO:0007669"/>
    <property type="project" value="TreeGrafter"/>
</dbReference>
<dbReference type="InterPro" id="IPR001607">
    <property type="entry name" value="Znf_UBP"/>
</dbReference>
<feature type="compositionally biased region" description="Low complexity" evidence="2">
    <location>
        <begin position="477"/>
        <end position="488"/>
    </location>
</feature>
<dbReference type="Gene3D" id="3.30.40.10">
    <property type="entry name" value="Zinc/RING finger domain, C3HC4 (zinc finger)"/>
    <property type="match status" value="1"/>
</dbReference>
<feature type="domain" description="UBP-type" evidence="4">
    <location>
        <begin position="216"/>
        <end position="314"/>
    </location>
</feature>
<protein>
    <submittedName>
        <fullName evidence="5">Zinc finger family protein</fullName>
    </submittedName>
</protein>
<dbReference type="GO" id="GO:0005737">
    <property type="term" value="C:cytoplasm"/>
    <property type="evidence" value="ECO:0007669"/>
    <property type="project" value="TreeGrafter"/>
</dbReference>
<evidence type="ECO:0000259" key="4">
    <source>
        <dbReference type="PROSITE" id="PS50271"/>
    </source>
</evidence>
<keyword evidence="3" id="KW-0472">Membrane</keyword>
<keyword evidence="3" id="KW-0812">Transmembrane</keyword>
<evidence type="ECO:0000256" key="2">
    <source>
        <dbReference type="SAM" id="MobiDB-lite"/>
    </source>
</evidence>
<dbReference type="InterPro" id="IPR011422">
    <property type="entry name" value="BRAP2/ETP1_RRM"/>
</dbReference>
<feature type="region of interest" description="Disordered" evidence="2">
    <location>
        <begin position="455"/>
        <end position="502"/>
    </location>
</feature>
<keyword evidence="1" id="KW-0863">Zinc-finger</keyword>
<evidence type="ECO:0000313" key="5">
    <source>
        <dbReference type="EMBL" id="CCD74535.1"/>
    </source>
</evidence>
<dbReference type="EMBL" id="HE601752">
    <property type="protein sequence ID" value="CCD74535.1"/>
    <property type="molecule type" value="Genomic_DNA"/>
</dbReference>